<dbReference type="Pfam" id="PF13802">
    <property type="entry name" value="Gal_mutarotas_2"/>
    <property type="match status" value="1"/>
</dbReference>
<evidence type="ECO:0000256" key="5">
    <source>
        <dbReference type="ARBA" id="ARBA00023295"/>
    </source>
</evidence>
<dbReference type="InterPro" id="IPR013780">
    <property type="entry name" value="Glyco_hydro_b"/>
</dbReference>
<dbReference type="PROSITE" id="PS00062">
    <property type="entry name" value="ALDOKETO_REDUCTASE_2"/>
    <property type="match status" value="1"/>
</dbReference>
<dbReference type="InterPro" id="IPR017853">
    <property type="entry name" value="GH"/>
</dbReference>
<dbReference type="InterPro" id="IPR025887">
    <property type="entry name" value="Glyco_hydro_31_N_dom"/>
</dbReference>
<evidence type="ECO:0000256" key="7">
    <source>
        <dbReference type="ARBA" id="ARBA00066962"/>
    </source>
</evidence>
<dbReference type="FunFam" id="3.20.20.100:FF:000007">
    <property type="entry name" value="NAD(P)H-dependent D-xylose reductase xyl1"/>
    <property type="match status" value="1"/>
</dbReference>
<dbReference type="CDD" id="cd06593">
    <property type="entry name" value="GH31_xylosidase_YicI"/>
    <property type="match status" value="1"/>
</dbReference>
<dbReference type="EMBL" id="MVBO01000024">
    <property type="protein sequence ID" value="OZJ05034.1"/>
    <property type="molecule type" value="Genomic_DNA"/>
</dbReference>
<evidence type="ECO:0000259" key="10">
    <source>
        <dbReference type="Pfam" id="PF13802"/>
    </source>
</evidence>
<dbReference type="Gene3D" id="2.60.40.1180">
    <property type="entry name" value="Golgi alpha-mannosidase II"/>
    <property type="match status" value="2"/>
</dbReference>
<comment type="caution">
    <text evidence="12">The sequence shown here is derived from an EMBL/GenBank/DDBJ whole genome shotgun (WGS) entry which is preliminary data.</text>
</comment>
<evidence type="ECO:0000256" key="3">
    <source>
        <dbReference type="ARBA" id="ARBA00022801"/>
    </source>
</evidence>
<organism evidence="12 13">
    <name type="scientific">Bifiguratus adelaidae</name>
    <dbReference type="NCBI Taxonomy" id="1938954"/>
    <lineage>
        <taxon>Eukaryota</taxon>
        <taxon>Fungi</taxon>
        <taxon>Fungi incertae sedis</taxon>
        <taxon>Mucoromycota</taxon>
        <taxon>Mucoromycotina</taxon>
        <taxon>Endogonomycetes</taxon>
        <taxon>Endogonales</taxon>
        <taxon>Endogonales incertae sedis</taxon>
        <taxon>Bifiguratus</taxon>
    </lineage>
</organism>
<dbReference type="Gene3D" id="3.20.20.100">
    <property type="entry name" value="NADP-dependent oxidoreductase domain"/>
    <property type="match status" value="1"/>
</dbReference>
<reference evidence="12 13" key="1">
    <citation type="journal article" date="2017" name="Mycologia">
        <title>Bifiguratus adelaidae, gen. et sp. nov., a new member of Mucoromycotina in endophytic and soil-dwelling habitats.</title>
        <authorList>
            <person name="Torres-Cruz T.J."/>
            <person name="Billingsley Tobias T.L."/>
            <person name="Almatruk M."/>
            <person name="Hesse C."/>
            <person name="Kuske C.R."/>
            <person name="Desiro A."/>
            <person name="Benucci G.M."/>
            <person name="Bonito G."/>
            <person name="Stajich J.E."/>
            <person name="Dunlap C."/>
            <person name="Arnold A.E."/>
            <person name="Porras-Alfaro A."/>
        </authorList>
    </citation>
    <scope>NUCLEOTIDE SEQUENCE [LARGE SCALE GENOMIC DNA]</scope>
    <source>
        <strain evidence="12 13">AZ0501</strain>
    </source>
</reference>
<accession>A0A261Y3I1</accession>
<proteinExistence type="inferred from homology"/>
<dbReference type="PANTHER" id="PTHR43053">
    <property type="entry name" value="GLYCOSIDASE FAMILY 31"/>
    <property type="match status" value="1"/>
</dbReference>
<feature type="domain" description="Glycosyl hydrolase family 31 C-terminal" evidence="11">
    <location>
        <begin position="583"/>
        <end position="669"/>
    </location>
</feature>
<dbReference type="GO" id="GO:0061634">
    <property type="term" value="F:alpha-D-xyloside xylohydrolase"/>
    <property type="evidence" value="ECO:0007669"/>
    <property type="project" value="UniProtKB-EC"/>
</dbReference>
<dbReference type="GO" id="GO:0030246">
    <property type="term" value="F:carbohydrate binding"/>
    <property type="evidence" value="ECO:0007669"/>
    <property type="project" value="InterPro"/>
</dbReference>
<name>A0A261Y3I1_9FUNG</name>
<dbReference type="InterPro" id="IPR036812">
    <property type="entry name" value="NAD(P)_OxRdtase_dom_sf"/>
</dbReference>
<evidence type="ECO:0000256" key="1">
    <source>
        <dbReference type="ARBA" id="ARBA00007806"/>
    </source>
</evidence>
<keyword evidence="5" id="KW-0326">Glycosidase</keyword>
<dbReference type="Gene3D" id="2.60.40.1760">
    <property type="entry name" value="glycosyl hydrolase (family 31)"/>
    <property type="match status" value="1"/>
</dbReference>
<dbReference type="SUPFAM" id="SSF51011">
    <property type="entry name" value="Glycosyl hydrolase domain"/>
    <property type="match status" value="1"/>
</dbReference>
<dbReference type="Proteomes" id="UP000242875">
    <property type="component" value="Unassembled WGS sequence"/>
</dbReference>
<dbReference type="InterPro" id="IPR050985">
    <property type="entry name" value="Alpha-glycosidase_related"/>
</dbReference>
<dbReference type="GO" id="GO:0016491">
    <property type="term" value="F:oxidoreductase activity"/>
    <property type="evidence" value="ECO:0007669"/>
    <property type="project" value="UniProtKB-KW"/>
</dbReference>
<evidence type="ECO:0000256" key="2">
    <source>
        <dbReference type="ARBA" id="ARBA00007905"/>
    </source>
</evidence>
<comment type="similarity">
    <text evidence="2">Belongs to the aldo/keto reductase family.</text>
</comment>
<evidence type="ECO:0000259" key="11">
    <source>
        <dbReference type="Pfam" id="PF21365"/>
    </source>
</evidence>
<dbReference type="NCBIfam" id="NF007940">
    <property type="entry name" value="PRK10658.1"/>
    <property type="match status" value="1"/>
</dbReference>
<dbReference type="PANTHER" id="PTHR43053:SF4">
    <property type="entry name" value="MYOGENESIS-REGULATING GLYCOSIDASE"/>
    <property type="match status" value="1"/>
</dbReference>
<dbReference type="InterPro" id="IPR020471">
    <property type="entry name" value="AKR"/>
</dbReference>
<evidence type="ECO:0000259" key="8">
    <source>
        <dbReference type="Pfam" id="PF00248"/>
    </source>
</evidence>
<dbReference type="SUPFAM" id="SSF74650">
    <property type="entry name" value="Galactose mutarotase-like"/>
    <property type="match status" value="1"/>
</dbReference>
<dbReference type="Pfam" id="PF21365">
    <property type="entry name" value="Glyco_hydro_31_3rd"/>
    <property type="match status" value="1"/>
</dbReference>
<dbReference type="CDD" id="cd14752">
    <property type="entry name" value="GH31_N"/>
    <property type="match status" value="1"/>
</dbReference>
<dbReference type="Pfam" id="PF01055">
    <property type="entry name" value="Glyco_hydro_31_2nd"/>
    <property type="match status" value="1"/>
</dbReference>
<protein>
    <recommendedName>
        <fullName evidence="7">alpha-D-xyloside xylohydrolase</fullName>
        <ecNumber evidence="7">3.2.1.177</ecNumber>
    </recommendedName>
</protein>
<feature type="domain" description="Glycoside hydrolase family 31 TIM barrel" evidence="9">
    <location>
        <begin position="260"/>
        <end position="573"/>
    </location>
</feature>
<sequence length="1163" mass="131088">MKFTNGFWHLRDDVRAKYPSQVRDVIIEHNAAQVFVSDRPVNHRGDALNSTHMTVHLSSPMNDVIGVKLIHHSGGLDPKPEFAINVDKNVSPKITDGKEAVSIQSKNLTATISKHRYHLEFTNEESSVITKSAYKSAGMMSMLDGRHFMREALHVGVGEYVYGLGERFTAFVKNGQMVDTWNEDGGTSSEQTYKNVSFYITNRGYGVFVRHPEKVSFEIASERCSLTQFSVEGQILEYFVIYGPDPKDVLRKYTSLTGKPALPPAWSFGLWLTTSFLTSYDEKTVTKYIEGMAERDIPLHTFHFDCYWMKESTWCNFVWDPEQFPDPKGMLKRYKERGIKICVWINSYIAQKSHLFAEGKKHGYLLKRPDGSVFQTDQWQPGMGLVDFTNPKACEWWDEKLGELIDMGVDTFKTDFGERIPTEVMYYDGSDPMKMHNYYTFLYNKETFKSLQKRLGDKEACLFARSACAGSQQFPVHWGGDCESTFEALAETLRGGLSLNLSGFGFWSHDIGGFEGNPHPTIYKRWIAFGLLSSHSRLHGSHTPRVPWHFDDESSDVLRFFTNLKCQLMPYLFAHAIEAHEEGVPMLRAMLLEFPEDPTTDFLDKQFMHGSSLLVAPVMNYESEANYYLPAGRWTNFLTNETVEGPKWILKEKHDFSSIPLFARPNSIIAVGANKIKPDYNYEEGLELRIYALDDGAKATASIPKVDGTIVATVTAERKGDHVSIKVDGTSTEDYKITLVGEHLSNVDQGHDMRDSSLGTTFTLKKGTSSLTIDIMEMAEKFQPITGIYNHHDCFPYMDGNNPTLAAAYKAALFLPCPFSLFIMSVEQTLKNVAGTVANSLSSDTVTLSQTGDKMPKVGFGCWKVAPEQAASTIELAIRAGYRLIDGACDYGNEKEVGQGIRAAIAAKVVKREELFITTKLWNTYHAKEDFRPAFNRQLADLGLDYIDLYLIHFPCPIAMVPIEKAYPPEWTVPGASKIELHKHAPMHELWREMESLVESGLVKNIGVSNFNVQLLMDVWQYAKIKPQVLQVEIHPYLQQKRLIDFAKSVGLQITAYSSLGPASFAEFNMENASKVTPLLSHSTIASIAQAHNATPAQILLAWALNCGLCVIPKSMSEDRIKQNLESSKVLLSPKEMEEIAKMDLNMRFNDPDNYGMDLPIFA</sequence>
<feature type="domain" description="Glycoside hydrolase family 31 N-terminal" evidence="10">
    <location>
        <begin position="55"/>
        <end position="218"/>
    </location>
</feature>
<comment type="catalytic activity">
    <reaction evidence="6">
        <text>Hydrolysis of terminal, non-reducing alpha-D-xylose residues with release of alpha-D-xylose.</text>
        <dbReference type="EC" id="3.2.1.177"/>
    </reaction>
</comment>
<dbReference type="InterPro" id="IPR011013">
    <property type="entry name" value="Gal_mutarotase_sf_dom"/>
</dbReference>
<dbReference type="InterPro" id="IPR000322">
    <property type="entry name" value="Glyco_hydro_31_TIM"/>
</dbReference>
<gene>
    <name evidence="12" type="ORF">BZG36_02124</name>
</gene>
<dbReference type="SUPFAM" id="SSF117125">
    <property type="entry name" value="Putative glucosidase YicI, C-terminal domain"/>
    <property type="match status" value="1"/>
</dbReference>
<evidence type="ECO:0000313" key="13">
    <source>
        <dbReference type="Proteomes" id="UP000242875"/>
    </source>
</evidence>
<keyword evidence="4" id="KW-0560">Oxidoreductase</keyword>
<dbReference type="FunFam" id="3.20.20.80:FF:000053">
    <property type="entry name" value="Alpha-xylosidase YicI"/>
    <property type="match status" value="1"/>
</dbReference>
<dbReference type="SUPFAM" id="SSF51445">
    <property type="entry name" value="(Trans)glycosidases"/>
    <property type="match status" value="1"/>
</dbReference>
<dbReference type="EC" id="3.2.1.177" evidence="7"/>
<dbReference type="InterPro" id="IPR023210">
    <property type="entry name" value="NADP_OxRdtase_dom"/>
</dbReference>
<comment type="similarity">
    <text evidence="1">Belongs to the glycosyl hydrolase 31 family.</text>
</comment>
<keyword evidence="13" id="KW-1185">Reference proteome</keyword>
<dbReference type="PROSITE" id="PS00798">
    <property type="entry name" value="ALDOKETO_REDUCTASE_1"/>
    <property type="match status" value="1"/>
</dbReference>
<dbReference type="Pfam" id="PF00248">
    <property type="entry name" value="Aldo_ket_red"/>
    <property type="match status" value="1"/>
</dbReference>
<dbReference type="InterPro" id="IPR018170">
    <property type="entry name" value="Aldo/ket_reductase_CS"/>
</dbReference>
<dbReference type="SUPFAM" id="SSF51430">
    <property type="entry name" value="NAD(P)-linked oxidoreductase"/>
    <property type="match status" value="1"/>
</dbReference>
<dbReference type="PRINTS" id="PR00069">
    <property type="entry name" value="ALDKETRDTASE"/>
</dbReference>
<keyword evidence="3" id="KW-0378">Hydrolase</keyword>
<evidence type="ECO:0000256" key="6">
    <source>
        <dbReference type="ARBA" id="ARBA00052064"/>
    </source>
</evidence>
<evidence type="ECO:0000256" key="4">
    <source>
        <dbReference type="ARBA" id="ARBA00023002"/>
    </source>
</evidence>
<evidence type="ECO:0000259" key="9">
    <source>
        <dbReference type="Pfam" id="PF01055"/>
    </source>
</evidence>
<feature type="domain" description="NADP-dependent oxidoreductase" evidence="8">
    <location>
        <begin position="859"/>
        <end position="1143"/>
    </location>
</feature>
<evidence type="ECO:0000313" key="12">
    <source>
        <dbReference type="EMBL" id="OZJ05034.1"/>
    </source>
</evidence>
<dbReference type="OrthoDB" id="1334205at2759"/>
<dbReference type="AlphaFoldDB" id="A0A261Y3I1"/>
<dbReference type="InterPro" id="IPR048395">
    <property type="entry name" value="Glyco_hydro_31_C"/>
</dbReference>
<dbReference type="GO" id="GO:0005975">
    <property type="term" value="P:carbohydrate metabolic process"/>
    <property type="evidence" value="ECO:0007669"/>
    <property type="project" value="InterPro"/>
</dbReference>
<dbReference type="Gene3D" id="3.20.20.80">
    <property type="entry name" value="Glycosidases"/>
    <property type="match status" value="1"/>
</dbReference>